<sequence>MKREKAKMMVVKSYRGRRRRVCDEIQWLDVIMFPHSFSSVGKVTKDGLGFLNFDFELDWSGIDQIGVELIEKNPIH</sequence>
<gene>
    <name evidence="1" type="ORF">F2Q69_00022529</name>
</gene>
<organism evidence="1 2">
    <name type="scientific">Brassica cretica</name>
    <name type="common">Mustard</name>
    <dbReference type="NCBI Taxonomy" id="69181"/>
    <lineage>
        <taxon>Eukaryota</taxon>
        <taxon>Viridiplantae</taxon>
        <taxon>Streptophyta</taxon>
        <taxon>Embryophyta</taxon>
        <taxon>Tracheophyta</taxon>
        <taxon>Spermatophyta</taxon>
        <taxon>Magnoliopsida</taxon>
        <taxon>eudicotyledons</taxon>
        <taxon>Gunneridae</taxon>
        <taxon>Pentapetalae</taxon>
        <taxon>rosids</taxon>
        <taxon>malvids</taxon>
        <taxon>Brassicales</taxon>
        <taxon>Brassicaceae</taxon>
        <taxon>Brassiceae</taxon>
        <taxon>Brassica</taxon>
    </lineage>
</organism>
<accession>A0A8S9QB86</accession>
<name>A0A8S9QB86_BRACR</name>
<dbReference type="AlphaFoldDB" id="A0A8S9QB86"/>
<dbReference type="EMBL" id="QGKX02001290">
    <property type="protein sequence ID" value="KAF3537143.1"/>
    <property type="molecule type" value="Genomic_DNA"/>
</dbReference>
<evidence type="ECO:0000313" key="2">
    <source>
        <dbReference type="Proteomes" id="UP000712600"/>
    </source>
</evidence>
<comment type="caution">
    <text evidence="1">The sequence shown here is derived from an EMBL/GenBank/DDBJ whole genome shotgun (WGS) entry which is preliminary data.</text>
</comment>
<evidence type="ECO:0000313" key="1">
    <source>
        <dbReference type="EMBL" id="KAF3537143.1"/>
    </source>
</evidence>
<proteinExistence type="predicted"/>
<dbReference type="Proteomes" id="UP000712600">
    <property type="component" value="Unassembled WGS sequence"/>
</dbReference>
<protein>
    <submittedName>
        <fullName evidence="1">Uncharacterized protein</fullName>
    </submittedName>
</protein>
<reference evidence="1" key="1">
    <citation type="submission" date="2019-12" db="EMBL/GenBank/DDBJ databases">
        <title>Genome sequencing and annotation of Brassica cretica.</title>
        <authorList>
            <person name="Studholme D.J."/>
            <person name="Sarris P."/>
        </authorList>
    </citation>
    <scope>NUCLEOTIDE SEQUENCE</scope>
    <source>
        <strain evidence="1">PFS-109/04</strain>
        <tissue evidence="1">Leaf</tissue>
    </source>
</reference>